<dbReference type="InterPro" id="IPR007726">
    <property type="entry name" value="SS18_N"/>
</dbReference>
<dbReference type="Proteomes" id="UP001470230">
    <property type="component" value="Unassembled WGS sequence"/>
</dbReference>
<reference evidence="3 4" key="1">
    <citation type="submission" date="2024-04" db="EMBL/GenBank/DDBJ databases">
        <title>Tritrichomonas musculus Genome.</title>
        <authorList>
            <person name="Alves-Ferreira E."/>
            <person name="Grigg M."/>
            <person name="Lorenzi H."/>
            <person name="Galac M."/>
        </authorList>
    </citation>
    <scope>NUCLEOTIDE SEQUENCE [LARGE SCALE GENOMIC DNA]</scope>
    <source>
        <strain evidence="3 4">EAF2021</strain>
    </source>
</reference>
<proteinExistence type="inferred from homology"/>
<protein>
    <submittedName>
        <fullName evidence="3">Ss18, nBAF chromatin remodeling complex subunit</fullName>
    </submittedName>
</protein>
<feature type="domain" description="SS18 N-terminal" evidence="2">
    <location>
        <begin position="4"/>
        <end position="61"/>
    </location>
</feature>
<comment type="caution">
    <text evidence="3">The sequence shown here is derived from an EMBL/GenBank/DDBJ whole genome shotgun (WGS) entry which is preliminary data.</text>
</comment>
<dbReference type="EMBL" id="JAPFFF010000011">
    <property type="protein sequence ID" value="KAK8878261.1"/>
    <property type="molecule type" value="Genomic_DNA"/>
</dbReference>
<evidence type="ECO:0000256" key="1">
    <source>
        <dbReference type="ARBA" id="ARBA00007945"/>
    </source>
</evidence>
<evidence type="ECO:0000259" key="2">
    <source>
        <dbReference type="Pfam" id="PF05030"/>
    </source>
</evidence>
<evidence type="ECO:0000313" key="3">
    <source>
        <dbReference type="EMBL" id="KAK8878261.1"/>
    </source>
</evidence>
<organism evidence="3 4">
    <name type="scientific">Tritrichomonas musculus</name>
    <dbReference type="NCBI Taxonomy" id="1915356"/>
    <lineage>
        <taxon>Eukaryota</taxon>
        <taxon>Metamonada</taxon>
        <taxon>Parabasalia</taxon>
        <taxon>Tritrichomonadida</taxon>
        <taxon>Tritrichomonadidae</taxon>
        <taxon>Tritrichomonas</taxon>
    </lineage>
</organism>
<name>A0ABR2JLC5_9EUKA</name>
<accession>A0ABR2JLC5</accession>
<dbReference type="Pfam" id="PF05030">
    <property type="entry name" value="SSXT"/>
    <property type="match status" value="1"/>
</dbReference>
<keyword evidence="4" id="KW-1185">Reference proteome</keyword>
<evidence type="ECO:0000313" key="4">
    <source>
        <dbReference type="Proteomes" id="UP001470230"/>
    </source>
</evidence>
<gene>
    <name evidence="3" type="ORF">M9Y10_005026</name>
</gene>
<sequence length="189" mass="21355">MDEKQPTSEELQQILDENARIIQIIMKSQSEGRMMDCLLYQTRLHLNLVQLASLADNRPHPSIGVKNEKGTSKKSKTDKKANATAFIQAIKENGMKDLDLISKITSISLTEVHDLCTSFIDFLKRENRFSEATKYEGDLEFYHSIKAKDEAEGEKVGEGQVEIFQKDIVDVKKEAEQVPNVNDKNDAPA</sequence>
<comment type="similarity">
    <text evidence="1">Belongs to the SS18 family.</text>
</comment>